<evidence type="ECO:0000259" key="4">
    <source>
        <dbReference type="Pfam" id="PF08338"/>
    </source>
</evidence>
<evidence type="ECO:0000259" key="2">
    <source>
        <dbReference type="Pfam" id="PF01370"/>
    </source>
</evidence>
<feature type="domain" description="DUF4166" evidence="5">
    <location>
        <begin position="477"/>
        <end position="641"/>
    </location>
</feature>
<dbReference type="EMBL" id="UGGT01000001">
    <property type="protein sequence ID" value="STO22790.1"/>
    <property type="molecule type" value="Genomic_DNA"/>
</dbReference>
<dbReference type="InterPro" id="IPR013549">
    <property type="entry name" value="DUF1731"/>
</dbReference>
<dbReference type="Pfam" id="PF01370">
    <property type="entry name" value="Epimerase"/>
    <property type="match status" value="1"/>
</dbReference>
<dbReference type="GeneID" id="93293783"/>
<accession>A0A377GDZ7</accession>
<feature type="transmembrane region" description="Helical" evidence="1">
    <location>
        <begin position="6"/>
        <end position="24"/>
    </location>
</feature>
<keyword evidence="1" id="KW-0472">Membrane</keyword>
<dbReference type="PANTHER" id="PTHR11092">
    <property type="entry name" value="SUGAR NUCLEOTIDE EPIMERASE RELATED"/>
    <property type="match status" value="1"/>
</dbReference>
<evidence type="ECO:0000313" key="7">
    <source>
        <dbReference type="Proteomes" id="UP000254554"/>
    </source>
</evidence>
<dbReference type="PRINTS" id="PR00420">
    <property type="entry name" value="RNGMNOXGNASE"/>
</dbReference>
<dbReference type="InterPro" id="IPR002938">
    <property type="entry name" value="FAD-bd"/>
</dbReference>
<name>A0A377GDZ7_9GAMM</name>
<dbReference type="Gene3D" id="3.50.50.60">
    <property type="entry name" value="FAD/NAD(P)-binding domain"/>
    <property type="match status" value="1"/>
</dbReference>
<dbReference type="AlphaFoldDB" id="A0A377GDZ7"/>
<keyword evidence="1" id="KW-1133">Transmembrane helix</keyword>
<organism evidence="6 7">
    <name type="scientific">Fluoribacter dumoffii</name>
    <dbReference type="NCBI Taxonomy" id="463"/>
    <lineage>
        <taxon>Bacteria</taxon>
        <taxon>Pseudomonadati</taxon>
        <taxon>Pseudomonadota</taxon>
        <taxon>Gammaproteobacteria</taxon>
        <taxon>Legionellales</taxon>
        <taxon>Legionellaceae</taxon>
        <taxon>Fluoribacter</taxon>
    </lineage>
</organism>
<dbReference type="Pfam" id="PF08338">
    <property type="entry name" value="DUF1731"/>
    <property type="match status" value="1"/>
</dbReference>
<dbReference type="Pfam" id="PF13450">
    <property type="entry name" value="NAD_binding_8"/>
    <property type="match status" value="1"/>
</dbReference>
<evidence type="ECO:0000313" key="6">
    <source>
        <dbReference type="EMBL" id="STO22790.1"/>
    </source>
</evidence>
<protein>
    <submittedName>
        <fullName evidence="6">Epimerase family protein SA0724</fullName>
    </submittedName>
</protein>
<dbReference type="PANTHER" id="PTHR11092:SF0">
    <property type="entry name" value="EPIMERASE FAMILY PROTEIN SDR39U1"/>
    <property type="match status" value="1"/>
</dbReference>
<evidence type="ECO:0000256" key="1">
    <source>
        <dbReference type="SAM" id="Phobius"/>
    </source>
</evidence>
<keyword evidence="7" id="KW-1185">Reference proteome</keyword>
<evidence type="ECO:0000259" key="3">
    <source>
        <dbReference type="Pfam" id="PF01494"/>
    </source>
</evidence>
<sequence>MVKPVHVLIVGSGISGLAIANLLVHGNKKVKFKITLFESRSHLGSSEQSIGGGIGIWPPAQAVLKNIPDYQKFIEQFSYDMPSASYRDPQGRVLARASDTFAERFPVKCMDRYELIKMLSAALEAPKEIEMVTSQKISHYERDKEQIVIKSEGGKLYRGDLLIACDGIHSKIRNCLMAELGLPPVLETELGYTYFRANTLIPEGSKYPWWSVAFETWGHSMSQQYGSHSLRFGYVPLKPPAVFWFIAIKTHKNHKYLAPVDGVQIVDEETKEFLIDLVRSWKPVLTHSGDVAVHYEELIRLTNKILRTDIAKIEGVEHFPWTARDNRIVLLGDSAHATAPNIAQGAGLCIEDAAYLASKLNRVDYLHGIAEYEKGRKSRAQTVQRTADLVAKVGQVKNPVLRRVRNGLMHTASFVIPSLQRQIFEYVVSLSLGGSRRLLYWQVPPLSIADDAASSLFARIATNFQALDKHIKDFKTSDRGGSGLGVVTVKKPSFFARLFGFFAGFPAEMREQLFYAEVINLSQDVQCWKRVFGYKTPQQKSYATTHSSFCGFKRQMYLSEGIGGFWDKAIRFVYTLKIQADKSLVYESQGLSFFDLFKIPLPAFLLPKSVWIEKPTTEGWTFDGKISFPVMGTLLHYYGDFRLDRNEGVKNNRLIIAGGSGMIGKEVCVEFIKKGYDVYCLSRSLKTKINVEGVKIRDINEDWSDLIDRNTIILNLSGANAGAKRWSSSVKADIAESRYKTIATITQNIEKAREKPLKYLQASAAGFYGDAGDAVLTEESTPILNNEPGTKFRVEVCAEIERRANNANCNVVNLRIGHVFSNAGGLLPYLRLSGLFNIDKMGVGDQFVPFVHIKDVVKAIEFIARNNTIMDGAVNISSPQPCRNFEMMKELRWTQWGLPLPAPLLKWLIGQSFVVLTDSERIKPQRLLEQGFKFDYITLQEVVQGLH</sequence>
<dbReference type="SUPFAM" id="SSF51735">
    <property type="entry name" value="NAD(P)-binding Rossmann-fold domains"/>
    <property type="match status" value="1"/>
</dbReference>
<keyword evidence="1" id="KW-0812">Transmembrane</keyword>
<dbReference type="SUPFAM" id="SSF51905">
    <property type="entry name" value="FAD/NAD(P)-binding domain"/>
    <property type="match status" value="1"/>
</dbReference>
<evidence type="ECO:0000259" key="5">
    <source>
        <dbReference type="Pfam" id="PF13761"/>
    </source>
</evidence>
<dbReference type="Pfam" id="PF13761">
    <property type="entry name" value="DUF4166"/>
    <property type="match status" value="1"/>
</dbReference>
<dbReference type="Proteomes" id="UP000254554">
    <property type="component" value="Unassembled WGS sequence"/>
</dbReference>
<gene>
    <name evidence="6" type="ORF">NCTC11370_02891</name>
</gene>
<dbReference type="InterPro" id="IPR036291">
    <property type="entry name" value="NAD(P)-bd_dom_sf"/>
</dbReference>
<feature type="domain" description="FAD-binding" evidence="3">
    <location>
        <begin position="323"/>
        <end position="383"/>
    </location>
</feature>
<proteinExistence type="predicted"/>
<dbReference type="InterPro" id="IPR001509">
    <property type="entry name" value="Epimerase_deHydtase"/>
</dbReference>
<feature type="domain" description="DUF1731" evidence="4">
    <location>
        <begin position="900"/>
        <end position="943"/>
    </location>
</feature>
<dbReference type="Gene3D" id="3.40.50.720">
    <property type="entry name" value="NAD(P)-binding Rossmann-like Domain"/>
    <property type="match status" value="1"/>
</dbReference>
<reference evidence="6 7" key="1">
    <citation type="submission" date="2018-06" db="EMBL/GenBank/DDBJ databases">
        <authorList>
            <consortium name="Pathogen Informatics"/>
            <person name="Doyle S."/>
        </authorList>
    </citation>
    <scope>NUCLEOTIDE SEQUENCE [LARGE SCALE GENOMIC DNA]</scope>
    <source>
        <strain evidence="6 7">NCTC11370</strain>
    </source>
</reference>
<dbReference type="OrthoDB" id="9801773at2"/>
<dbReference type="STRING" id="1094715.GCA_000236165_02876"/>
<feature type="domain" description="NAD-dependent epimerase/dehydratase" evidence="2">
    <location>
        <begin position="655"/>
        <end position="867"/>
    </location>
</feature>
<dbReference type="Pfam" id="PF01494">
    <property type="entry name" value="FAD_binding_3"/>
    <property type="match status" value="1"/>
</dbReference>
<dbReference type="InterPro" id="IPR036188">
    <property type="entry name" value="FAD/NAD-bd_sf"/>
</dbReference>
<dbReference type="RefSeq" id="WP_010654898.1">
    <property type="nucleotide sequence ID" value="NZ_UGGT01000001.1"/>
</dbReference>
<dbReference type="InterPro" id="IPR025311">
    <property type="entry name" value="DUF4166"/>
</dbReference>
<dbReference type="GO" id="GO:0071949">
    <property type="term" value="F:FAD binding"/>
    <property type="evidence" value="ECO:0007669"/>
    <property type="project" value="InterPro"/>
</dbReference>